<dbReference type="Pfam" id="PF00929">
    <property type="entry name" value="RNase_T"/>
    <property type="match status" value="1"/>
</dbReference>
<dbReference type="SMART" id="SM00479">
    <property type="entry name" value="EXOIII"/>
    <property type="match status" value="1"/>
</dbReference>
<organism evidence="5">
    <name type="scientific">Paenibacillus ihbetae</name>
    <dbReference type="NCBI Taxonomy" id="1870820"/>
    <lineage>
        <taxon>Bacteria</taxon>
        <taxon>Bacillati</taxon>
        <taxon>Bacillota</taxon>
        <taxon>Bacilli</taxon>
        <taxon>Bacillales</taxon>
        <taxon>Paenibacillaceae</taxon>
        <taxon>Paenibacillus</taxon>
    </lineage>
</organism>
<evidence type="ECO:0000256" key="1">
    <source>
        <dbReference type="ARBA" id="ARBA00022722"/>
    </source>
</evidence>
<dbReference type="SUPFAM" id="SSF53098">
    <property type="entry name" value="Ribonuclease H-like"/>
    <property type="match status" value="1"/>
</dbReference>
<protein>
    <submittedName>
        <fullName evidence="5">Exonuclease</fullName>
    </submittedName>
</protein>
<dbReference type="RefSeq" id="WP_099477455.1">
    <property type="nucleotide sequence ID" value="NZ_CP016809.1"/>
</dbReference>
<dbReference type="PANTHER" id="PTHR23044">
    <property type="entry name" value="3'-5' EXONUCLEASE ERI1-RELATED"/>
    <property type="match status" value="1"/>
</dbReference>
<dbReference type="InterPro" id="IPR013520">
    <property type="entry name" value="Ribonucl_H"/>
</dbReference>
<dbReference type="InterPro" id="IPR047201">
    <property type="entry name" value="ERI-1_3'hExo-like"/>
</dbReference>
<evidence type="ECO:0000256" key="3">
    <source>
        <dbReference type="ARBA" id="ARBA00022839"/>
    </source>
</evidence>
<dbReference type="Gene3D" id="3.30.420.10">
    <property type="entry name" value="Ribonuclease H-like superfamily/Ribonuclease H"/>
    <property type="match status" value="1"/>
</dbReference>
<keyword evidence="3 5" id="KW-0269">Exonuclease</keyword>
<evidence type="ECO:0000313" key="5">
    <source>
        <dbReference type="EMBL" id="ANY72835.1"/>
    </source>
</evidence>
<dbReference type="CDD" id="cd06133">
    <property type="entry name" value="ERI-1_3'hExo_like"/>
    <property type="match status" value="1"/>
</dbReference>
<dbReference type="EMBL" id="CP016809">
    <property type="protein sequence ID" value="ANY72835.1"/>
    <property type="molecule type" value="Genomic_DNA"/>
</dbReference>
<dbReference type="GO" id="GO:0000175">
    <property type="term" value="F:3'-5'-RNA exonuclease activity"/>
    <property type="evidence" value="ECO:0007669"/>
    <property type="project" value="InterPro"/>
</dbReference>
<evidence type="ECO:0000259" key="4">
    <source>
        <dbReference type="SMART" id="SM00479"/>
    </source>
</evidence>
<dbReference type="InterPro" id="IPR036397">
    <property type="entry name" value="RNaseH_sf"/>
</dbReference>
<accession>A0A1B2DYN3</accession>
<dbReference type="InterPro" id="IPR051274">
    <property type="entry name" value="3-5_Exoribonuclease"/>
</dbReference>
<proteinExistence type="predicted"/>
<feature type="domain" description="Exonuclease" evidence="4">
    <location>
        <begin position="3"/>
        <end position="182"/>
    </location>
</feature>
<evidence type="ECO:0000256" key="2">
    <source>
        <dbReference type="ARBA" id="ARBA00022801"/>
    </source>
</evidence>
<dbReference type="PANTHER" id="PTHR23044:SF61">
    <property type="entry name" value="3'-5' EXORIBONUCLEASE 1-RELATED"/>
    <property type="match status" value="1"/>
</dbReference>
<gene>
    <name evidence="5" type="ORF">BBD41_09685</name>
</gene>
<dbReference type="GO" id="GO:0003676">
    <property type="term" value="F:nucleic acid binding"/>
    <property type="evidence" value="ECO:0007669"/>
    <property type="project" value="InterPro"/>
</dbReference>
<keyword evidence="1" id="KW-0540">Nuclease</keyword>
<dbReference type="KEGG" id="pib:BBD41_09685"/>
<dbReference type="AlphaFoldDB" id="A0A1B2DYN3"/>
<sequence length="220" mass="25503">MPTYIIFDLEFMVVRKHQHLADIIEIGAIKMTEQEGTLVMTDVFQSYVKPSRQYKLTPETTPFTGITQDQVDQAPSFPEALKAFQEWIGEAPYYLCAWGMDDKYQFIQHCRYHQISLDWLQNYNDLQLAFTRLHQSDHRQRIGLKRALDLLQLPFIGEPHRATDDAYNTAKVFLSIFPNIQLVTNNAAEDQLYVSEMVYSTGSEENHPFSKLAEMLGMAQ</sequence>
<dbReference type="InterPro" id="IPR012337">
    <property type="entry name" value="RNaseH-like_sf"/>
</dbReference>
<reference evidence="5" key="1">
    <citation type="submission" date="2016-08" db="EMBL/GenBank/DDBJ databases">
        <title>Complete Genome Seqeunce of Paenibacillus sp. nov. IHBB 9852 from high altitute lake of Indian trans-Himalayas.</title>
        <authorList>
            <person name="Kiran S."/>
            <person name="Swarnkar M.K."/>
            <person name="Rana A."/>
            <person name="Tewari R."/>
            <person name="Gulati A."/>
        </authorList>
    </citation>
    <scope>NUCLEOTIDE SEQUENCE [LARGE SCALE GENOMIC DNA]</scope>
    <source>
        <strain evidence="5">IHBB 9852</strain>
    </source>
</reference>
<name>A0A1B2DYN3_9BACL</name>
<keyword evidence="2" id="KW-0378">Hydrolase</keyword>